<proteinExistence type="predicted"/>
<organism evidence="1">
    <name type="scientific">uncultured Caudovirales phage</name>
    <dbReference type="NCBI Taxonomy" id="2100421"/>
    <lineage>
        <taxon>Viruses</taxon>
        <taxon>Duplodnaviria</taxon>
        <taxon>Heunggongvirae</taxon>
        <taxon>Uroviricota</taxon>
        <taxon>Caudoviricetes</taxon>
        <taxon>Peduoviridae</taxon>
        <taxon>Maltschvirus</taxon>
        <taxon>Maltschvirus maltsch</taxon>
    </lineage>
</organism>
<name>A0A6J7X8Z4_9CAUD</name>
<gene>
    <name evidence="1" type="ORF">UFOVP755_45</name>
</gene>
<sequence length="147" mass="16943">MKSPFSFNDIRANTTTTLSRKIQMAEYTPVFLRRMKTSKSSKEQYLRIYDDIKLELSKSFVVKETGFVSQYPPMESYHTESISFSLSLNGLVFYLSVDYDGRLSVYLAGQSTRNVAQVVVPYDVALICVWFRSQINYLSHFAEKTEG</sequence>
<evidence type="ECO:0000313" key="1">
    <source>
        <dbReference type="EMBL" id="CAB5226100.1"/>
    </source>
</evidence>
<reference evidence="1" key="1">
    <citation type="submission" date="2020-05" db="EMBL/GenBank/DDBJ databases">
        <authorList>
            <person name="Chiriac C."/>
            <person name="Salcher M."/>
            <person name="Ghai R."/>
            <person name="Kavagutti S V."/>
        </authorList>
    </citation>
    <scope>NUCLEOTIDE SEQUENCE</scope>
</reference>
<protein>
    <submittedName>
        <fullName evidence="1">Uncharacterized protein</fullName>
    </submittedName>
</protein>
<accession>A0A6J7X8Z4</accession>
<dbReference type="EMBL" id="LR798356">
    <property type="protein sequence ID" value="CAB5226100.1"/>
    <property type="molecule type" value="Genomic_DNA"/>
</dbReference>